<keyword evidence="4" id="KW-1185">Reference proteome</keyword>
<evidence type="ECO:0000313" key="4">
    <source>
        <dbReference type="Proteomes" id="UP000193467"/>
    </source>
</evidence>
<dbReference type="AlphaFoldDB" id="A0A1Y2EGA3"/>
<dbReference type="InParanoid" id="A0A1Y2EGA3"/>
<evidence type="ECO:0000259" key="2">
    <source>
        <dbReference type="Pfam" id="PF18126"/>
    </source>
</evidence>
<dbReference type="PANTHER" id="PTHR28041:SF1">
    <property type="entry name" value="LARGE RIBOSOMAL SUBUNIT PROTEIN ML59"/>
    <property type="match status" value="1"/>
</dbReference>
<dbReference type="Proteomes" id="UP000193467">
    <property type="component" value="Unassembled WGS sequence"/>
</dbReference>
<dbReference type="EMBL" id="MCGR01000055">
    <property type="protein sequence ID" value="ORY70600.1"/>
    <property type="molecule type" value="Genomic_DNA"/>
</dbReference>
<reference evidence="3 4" key="1">
    <citation type="submission" date="2016-07" db="EMBL/GenBank/DDBJ databases">
        <title>Pervasive Adenine N6-methylation of Active Genes in Fungi.</title>
        <authorList>
            <consortium name="DOE Joint Genome Institute"/>
            <person name="Mondo S.J."/>
            <person name="Dannebaum R.O."/>
            <person name="Kuo R.C."/>
            <person name="Labutti K."/>
            <person name="Haridas S."/>
            <person name="Kuo A."/>
            <person name="Salamov A."/>
            <person name="Ahrendt S.R."/>
            <person name="Lipzen A."/>
            <person name="Sullivan W."/>
            <person name="Andreopoulos W.B."/>
            <person name="Clum A."/>
            <person name="Lindquist E."/>
            <person name="Daum C."/>
            <person name="Ramamoorthy G.K."/>
            <person name="Gryganskyi A."/>
            <person name="Culley D."/>
            <person name="Magnuson J.K."/>
            <person name="James T.Y."/>
            <person name="O'Malley M.A."/>
            <person name="Stajich J.E."/>
            <person name="Spatafora J.W."/>
            <person name="Visel A."/>
            <person name="Grigoriev I.V."/>
        </authorList>
    </citation>
    <scope>NUCLEOTIDE SEQUENCE [LARGE SCALE GENOMIC DNA]</scope>
    <source>
        <strain evidence="3 4">62-1032</strain>
    </source>
</reference>
<feature type="region of interest" description="Disordered" evidence="1">
    <location>
        <begin position="37"/>
        <end position="73"/>
    </location>
</feature>
<dbReference type="InterPro" id="IPR037507">
    <property type="entry name" value="Ribosomal_mL59"/>
</dbReference>
<comment type="caution">
    <text evidence="3">The sequence shown here is derived from an EMBL/GenBank/DDBJ whole genome shotgun (WGS) entry which is preliminary data.</text>
</comment>
<gene>
    <name evidence="3" type="ORF">BCR35DRAFT_322206</name>
</gene>
<dbReference type="InterPro" id="IPR040922">
    <property type="entry name" value="Ribosomal_mL59_dom"/>
</dbReference>
<sequence>MSRSLASGRPVFKALRPCGAKAAARQDPLLSFLARESPSTVPASPSDLPLGPFASTSNPFAPTKLPEANSWTPPKYSIRRQKVLRKLAKEALWPEDALPPSVDKVTPEAATRAPQLYRASPHIPATRVLDELELQKKGPYAGRKGAAFKGKIWERKFEARQTELKKALELADDKAAAWKKAKAEERSKSKPALPF</sequence>
<name>A0A1Y2EGA3_9BASI</name>
<evidence type="ECO:0000313" key="3">
    <source>
        <dbReference type="EMBL" id="ORY70600.1"/>
    </source>
</evidence>
<proteinExistence type="predicted"/>
<dbReference type="GO" id="GO:0005762">
    <property type="term" value="C:mitochondrial large ribosomal subunit"/>
    <property type="evidence" value="ECO:0007669"/>
    <property type="project" value="InterPro"/>
</dbReference>
<dbReference type="PANTHER" id="PTHR28041">
    <property type="entry name" value="54S RIBOSOMAL PROTEIN L25, MITOCHONDRIAL"/>
    <property type="match status" value="1"/>
</dbReference>
<organism evidence="3 4">
    <name type="scientific">Leucosporidium creatinivorum</name>
    <dbReference type="NCBI Taxonomy" id="106004"/>
    <lineage>
        <taxon>Eukaryota</taxon>
        <taxon>Fungi</taxon>
        <taxon>Dikarya</taxon>
        <taxon>Basidiomycota</taxon>
        <taxon>Pucciniomycotina</taxon>
        <taxon>Microbotryomycetes</taxon>
        <taxon>Leucosporidiales</taxon>
        <taxon>Leucosporidium</taxon>
    </lineage>
</organism>
<dbReference type="GO" id="GO:0003735">
    <property type="term" value="F:structural constituent of ribosome"/>
    <property type="evidence" value="ECO:0007669"/>
    <property type="project" value="InterPro"/>
</dbReference>
<protein>
    <recommendedName>
        <fullName evidence="2">Large ribosomal subunit protein mL59 domain-containing protein</fullName>
    </recommendedName>
</protein>
<accession>A0A1Y2EGA3</accession>
<feature type="domain" description="Large ribosomal subunit protein mL59" evidence="2">
    <location>
        <begin position="29"/>
        <end position="180"/>
    </location>
</feature>
<dbReference type="OrthoDB" id="18529at2759"/>
<evidence type="ECO:0000256" key="1">
    <source>
        <dbReference type="SAM" id="MobiDB-lite"/>
    </source>
</evidence>
<dbReference type="Pfam" id="PF18126">
    <property type="entry name" value="Mitoc_mL59"/>
    <property type="match status" value="1"/>
</dbReference>